<comment type="caution">
    <text evidence="3">The sequence shown here is derived from an EMBL/GenBank/DDBJ whole genome shotgun (WGS) entry which is preliminary data.</text>
</comment>
<dbReference type="AlphaFoldDB" id="A0ABC9TN00"/>
<evidence type="ECO:0000313" key="4">
    <source>
        <dbReference type="Proteomes" id="UP000015750"/>
    </source>
</evidence>
<dbReference type="EMBL" id="ATIR01000008">
    <property type="protein sequence ID" value="EPI11689.1"/>
    <property type="molecule type" value="Genomic_DNA"/>
</dbReference>
<proteinExistence type="inferred from homology"/>
<evidence type="ECO:0000256" key="1">
    <source>
        <dbReference type="ARBA" id="ARBA00034117"/>
    </source>
</evidence>
<comment type="similarity">
    <text evidence="1">In the N-terminal section; belongs to the LXG family.</text>
</comment>
<name>A0ABC9TN00_ENTFL</name>
<sequence>MSDLKTNLNAGKEAMNQLKTGSQKVVSAVDGHQLAGAAYTAGKGLFSELIIPTITRTTNALEKVEQELQTYKTADSFVSGEGKLDEDKLIKEIQTLQSMKHSIDSTRDFVQSMSRNHPVADMIDTFLGIQRNLTRQSETMQSNIKDVEKKLRMLREFNGKTSSLFQNSLNELKIAMQGVMVLNNTTVNADGSYSLPSGIDKSWFTQIKPNAKAEIDAYSSNAFLDLYKNVKELMDPLTSGKTDNMKRLDQLLALYPKALVDKLMKNDEFWMLADKLPPKYQTKLINGLAKYESFGQAVAKGKWIPKIDTIGKGYEWFNKLTNPIKTYVSEGLKNSKFVQGAKNLGVAKGIGTVAQVATYAQLGVTFVSSGVNEYGKTGSIGKGVIGGAIDTVKSVGPLEGITIGAAVAGPPGAIVGGIVGGANKLAQFIWPNAYDNAKNWSYDAYDKASKVGKDVSKKVGKAVAQGVDTVKHVYKDVQHVGKSIGEALSSVKLPKISFGW</sequence>
<dbReference type="PROSITE" id="PS51756">
    <property type="entry name" value="LXG"/>
    <property type="match status" value="1"/>
</dbReference>
<feature type="domain" description="LXG" evidence="2">
    <location>
        <begin position="1"/>
        <end position="224"/>
    </location>
</feature>
<reference evidence="3 4" key="1">
    <citation type="submission" date="2013-06" db="EMBL/GenBank/DDBJ databases">
        <authorList>
            <person name="Weinstock G."/>
            <person name="Sodergren E."/>
            <person name="Lobos E.A."/>
            <person name="Fulton L."/>
            <person name="Fulton R."/>
            <person name="Courtney L."/>
            <person name="Fronick C."/>
            <person name="O'Laughlin M."/>
            <person name="Godfrey J."/>
            <person name="Wilson R.M."/>
            <person name="Miner T."/>
            <person name="Farmer C."/>
            <person name="Delehaunty K."/>
            <person name="Cordes M."/>
            <person name="Minx P."/>
            <person name="Tomlinson C."/>
            <person name="Chen J."/>
            <person name="Wollam A."/>
            <person name="Pepin K.H."/>
            <person name="Bhonagiri V."/>
            <person name="Zhang X."/>
            <person name="Warren W."/>
            <person name="Mitreva M."/>
            <person name="Mardis E.R."/>
            <person name="Wilson R.K."/>
        </authorList>
    </citation>
    <scope>NUCLEOTIDE SEQUENCE [LARGE SCALE GENOMIC DNA]</scope>
    <source>
        <strain evidence="3 4">RP2S-4</strain>
    </source>
</reference>
<protein>
    <recommendedName>
        <fullName evidence="2">LXG domain-containing protein</fullName>
    </recommendedName>
</protein>
<evidence type="ECO:0000313" key="3">
    <source>
        <dbReference type="EMBL" id="EPI11689.1"/>
    </source>
</evidence>
<gene>
    <name evidence="3" type="ORF">D358_00221</name>
</gene>
<dbReference type="InterPro" id="IPR006829">
    <property type="entry name" value="LXG_dom"/>
</dbReference>
<organism evidence="3 4">
    <name type="scientific">Enterococcus faecalis RP2S-4</name>
    <dbReference type="NCBI Taxonomy" id="1244145"/>
    <lineage>
        <taxon>Bacteria</taxon>
        <taxon>Bacillati</taxon>
        <taxon>Bacillota</taxon>
        <taxon>Bacilli</taxon>
        <taxon>Lactobacillales</taxon>
        <taxon>Enterococcaceae</taxon>
        <taxon>Enterococcus</taxon>
    </lineage>
</organism>
<evidence type="ECO:0000259" key="2">
    <source>
        <dbReference type="PROSITE" id="PS51756"/>
    </source>
</evidence>
<accession>A0ABC9TN00</accession>
<dbReference type="Proteomes" id="UP000015750">
    <property type="component" value="Unassembled WGS sequence"/>
</dbReference>